<evidence type="ECO:0000256" key="7">
    <source>
        <dbReference type="ARBA" id="ARBA00022777"/>
    </source>
</evidence>
<dbReference type="InterPro" id="IPR003152">
    <property type="entry name" value="FATC_dom"/>
</dbReference>
<dbReference type="GO" id="GO:0005634">
    <property type="term" value="C:nucleus"/>
    <property type="evidence" value="ECO:0007669"/>
    <property type="project" value="UniProtKB-SubCell"/>
</dbReference>
<dbReference type="PROSITE" id="PS50290">
    <property type="entry name" value="PI3_4_KINASE_3"/>
    <property type="match status" value="1"/>
</dbReference>
<organism evidence="17">
    <name type="scientific">Ostreococcus sp. 'lucimarinus'</name>
    <dbReference type="NCBI Taxonomy" id="242159"/>
    <lineage>
        <taxon>Eukaryota</taxon>
        <taxon>Viridiplantae</taxon>
        <taxon>Chlorophyta</taxon>
        <taxon>Mamiellophyceae</taxon>
        <taxon>Mamiellales</taxon>
        <taxon>Bathycoccaceae</taxon>
        <taxon>Ostreococcus</taxon>
    </lineage>
</organism>
<reference evidence="17" key="1">
    <citation type="submission" date="2021-01" db="EMBL/GenBank/DDBJ databases">
        <authorList>
            <person name="Corre E."/>
            <person name="Pelletier E."/>
            <person name="Niang G."/>
            <person name="Scheremetjew M."/>
            <person name="Finn R."/>
            <person name="Kale V."/>
            <person name="Holt S."/>
            <person name="Cochrane G."/>
            <person name="Meng A."/>
            <person name="Brown T."/>
            <person name="Cohen L."/>
        </authorList>
    </citation>
    <scope>NUCLEOTIDE SEQUENCE</scope>
    <source>
        <strain evidence="17">Clade-A-BCC118000</strain>
    </source>
</reference>
<dbReference type="Gene3D" id="1.10.1070.11">
    <property type="entry name" value="Phosphatidylinositol 3-/4-kinase, catalytic domain"/>
    <property type="match status" value="1"/>
</dbReference>
<keyword evidence="10" id="KW-0131">Cell cycle</keyword>
<feature type="domain" description="FAT" evidence="15">
    <location>
        <begin position="1599"/>
        <end position="2310"/>
    </location>
</feature>
<keyword evidence="4" id="KW-0808">Transferase</keyword>
<comment type="subcellular location">
    <subcellularLocation>
        <location evidence="1">Nucleus</location>
    </subcellularLocation>
</comment>
<proteinExistence type="predicted"/>
<evidence type="ECO:0000313" key="17">
    <source>
        <dbReference type="EMBL" id="CAD8220701.1"/>
    </source>
</evidence>
<keyword evidence="7" id="KW-0418">Kinase</keyword>
<dbReference type="SMART" id="SM00146">
    <property type="entry name" value="PI3Kc"/>
    <property type="match status" value="1"/>
</dbReference>
<evidence type="ECO:0000259" key="16">
    <source>
        <dbReference type="PROSITE" id="PS51190"/>
    </source>
</evidence>
<evidence type="ECO:0000259" key="14">
    <source>
        <dbReference type="PROSITE" id="PS50290"/>
    </source>
</evidence>
<dbReference type="InterPro" id="IPR038980">
    <property type="entry name" value="ATM_plant"/>
</dbReference>
<dbReference type="InterPro" id="IPR014009">
    <property type="entry name" value="PIK_FAT"/>
</dbReference>
<dbReference type="InterPro" id="IPR018936">
    <property type="entry name" value="PI3/4_kinase_CS"/>
</dbReference>
<dbReference type="PROSITE" id="PS00915">
    <property type="entry name" value="PI3_4_KINASE_1"/>
    <property type="match status" value="1"/>
</dbReference>
<dbReference type="InterPro" id="IPR003151">
    <property type="entry name" value="PIK-rel_kinase_FAT"/>
</dbReference>
<evidence type="ECO:0000256" key="4">
    <source>
        <dbReference type="ARBA" id="ARBA00022679"/>
    </source>
</evidence>
<dbReference type="PANTHER" id="PTHR37079:SF4">
    <property type="entry name" value="SERINE_THREONINE-PROTEIN KINASE ATM"/>
    <property type="match status" value="1"/>
</dbReference>
<evidence type="ECO:0000256" key="3">
    <source>
        <dbReference type="ARBA" id="ARBA00022527"/>
    </source>
</evidence>
<evidence type="ECO:0000256" key="6">
    <source>
        <dbReference type="ARBA" id="ARBA00022763"/>
    </source>
</evidence>
<evidence type="ECO:0000256" key="13">
    <source>
        <dbReference type="ARBA" id="ARBA00073111"/>
    </source>
</evidence>
<evidence type="ECO:0000256" key="1">
    <source>
        <dbReference type="ARBA" id="ARBA00004123"/>
    </source>
</evidence>
<comment type="catalytic activity">
    <reaction evidence="12">
        <text>L-seryl-[protein] + ATP = O-phospho-L-seryl-[protein] + ADP + H(+)</text>
        <dbReference type="Rhea" id="RHEA:17989"/>
        <dbReference type="Rhea" id="RHEA-COMP:9863"/>
        <dbReference type="Rhea" id="RHEA-COMP:11604"/>
        <dbReference type="ChEBI" id="CHEBI:15378"/>
        <dbReference type="ChEBI" id="CHEBI:29999"/>
        <dbReference type="ChEBI" id="CHEBI:30616"/>
        <dbReference type="ChEBI" id="CHEBI:83421"/>
        <dbReference type="ChEBI" id="CHEBI:456216"/>
        <dbReference type="EC" id="2.7.11.1"/>
    </reaction>
</comment>
<evidence type="ECO:0000256" key="5">
    <source>
        <dbReference type="ARBA" id="ARBA00022741"/>
    </source>
</evidence>
<dbReference type="GO" id="GO:0004674">
    <property type="term" value="F:protein serine/threonine kinase activity"/>
    <property type="evidence" value="ECO:0007669"/>
    <property type="project" value="UniProtKB-KW"/>
</dbReference>
<evidence type="ECO:0000256" key="9">
    <source>
        <dbReference type="ARBA" id="ARBA00023242"/>
    </source>
</evidence>
<dbReference type="SUPFAM" id="SSF56112">
    <property type="entry name" value="Protein kinase-like (PK-like)"/>
    <property type="match status" value="1"/>
</dbReference>
<dbReference type="PROSITE" id="PS00916">
    <property type="entry name" value="PI3_4_KINASE_2"/>
    <property type="match status" value="1"/>
</dbReference>
<name>A0A7R9T0B3_9CHLO</name>
<dbReference type="Pfam" id="PF02259">
    <property type="entry name" value="FAT"/>
    <property type="match status" value="1"/>
</dbReference>
<dbReference type="CDD" id="cd05171">
    <property type="entry name" value="PIKKc_ATM"/>
    <property type="match status" value="1"/>
</dbReference>
<dbReference type="InterPro" id="IPR011009">
    <property type="entry name" value="Kinase-like_dom_sf"/>
</dbReference>
<dbReference type="PROSITE" id="PS51189">
    <property type="entry name" value="FAT"/>
    <property type="match status" value="1"/>
</dbReference>
<evidence type="ECO:0000256" key="11">
    <source>
        <dbReference type="ARBA" id="ARBA00047899"/>
    </source>
</evidence>
<dbReference type="PANTHER" id="PTHR37079">
    <property type="entry name" value="SERINE/THREONINE-PROTEIN KINASE ATM"/>
    <property type="match status" value="1"/>
</dbReference>
<evidence type="ECO:0000259" key="15">
    <source>
        <dbReference type="PROSITE" id="PS51189"/>
    </source>
</evidence>
<dbReference type="InterPro" id="IPR016024">
    <property type="entry name" value="ARM-type_fold"/>
</dbReference>
<dbReference type="InterPro" id="IPR044107">
    <property type="entry name" value="PIKKc_ATM"/>
</dbReference>
<dbReference type="EMBL" id="HBDX01001641">
    <property type="protein sequence ID" value="CAD8220701.1"/>
    <property type="molecule type" value="Transcribed_RNA"/>
</dbReference>
<feature type="domain" description="PI3K/PI4K catalytic" evidence="14">
    <location>
        <begin position="2416"/>
        <end position="2731"/>
    </location>
</feature>
<dbReference type="SUPFAM" id="SSF48371">
    <property type="entry name" value="ARM repeat"/>
    <property type="match status" value="1"/>
</dbReference>
<evidence type="ECO:0000256" key="2">
    <source>
        <dbReference type="ARBA" id="ARBA00012513"/>
    </source>
</evidence>
<dbReference type="FunFam" id="3.30.1010.10:FF:000023">
    <property type="entry name" value="Serine/threonine-protein kinase ATM"/>
    <property type="match status" value="1"/>
</dbReference>
<dbReference type="Pfam" id="PF02260">
    <property type="entry name" value="FATC"/>
    <property type="match status" value="1"/>
</dbReference>
<evidence type="ECO:0000256" key="8">
    <source>
        <dbReference type="ARBA" id="ARBA00022840"/>
    </source>
</evidence>
<dbReference type="Pfam" id="PF25360">
    <property type="entry name" value="TPR_ATM"/>
    <property type="match status" value="1"/>
</dbReference>
<dbReference type="SMART" id="SM01343">
    <property type="entry name" value="FATC"/>
    <property type="match status" value="1"/>
</dbReference>
<dbReference type="InterPro" id="IPR057445">
    <property type="entry name" value="ATM_TPR"/>
</dbReference>
<dbReference type="InterPro" id="IPR036940">
    <property type="entry name" value="PI3/4_kinase_cat_sf"/>
</dbReference>
<keyword evidence="5" id="KW-0547">Nucleotide-binding</keyword>
<dbReference type="Gene3D" id="3.30.1010.10">
    <property type="entry name" value="Phosphatidylinositol 3-kinase Catalytic Subunit, Chain A, domain 4"/>
    <property type="match status" value="1"/>
</dbReference>
<comment type="catalytic activity">
    <reaction evidence="11">
        <text>L-threonyl-[protein] + ATP = O-phospho-L-threonyl-[protein] + ADP + H(+)</text>
        <dbReference type="Rhea" id="RHEA:46608"/>
        <dbReference type="Rhea" id="RHEA-COMP:11060"/>
        <dbReference type="Rhea" id="RHEA-COMP:11605"/>
        <dbReference type="ChEBI" id="CHEBI:15378"/>
        <dbReference type="ChEBI" id="CHEBI:30013"/>
        <dbReference type="ChEBI" id="CHEBI:30616"/>
        <dbReference type="ChEBI" id="CHEBI:61977"/>
        <dbReference type="ChEBI" id="CHEBI:456216"/>
        <dbReference type="EC" id="2.7.11.1"/>
    </reaction>
</comment>
<dbReference type="GO" id="GO:0005524">
    <property type="term" value="F:ATP binding"/>
    <property type="evidence" value="ECO:0007669"/>
    <property type="project" value="UniProtKB-KW"/>
</dbReference>
<dbReference type="EC" id="2.7.11.1" evidence="2"/>
<keyword evidence="3" id="KW-0723">Serine/threonine-protein kinase</keyword>
<evidence type="ECO:0000256" key="12">
    <source>
        <dbReference type="ARBA" id="ARBA00048679"/>
    </source>
</evidence>
<keyword evidence="9" id="KW-0539">Nucleus</keyword>
<dbReference type="Pfam" id="PF00454">
    <property type="entry name" value="PI3_PI4_kinase"/>
    <property type="match status" value="1"/>
</dbReference>
<sequence length="2783" mass="310021">MIKYCHLHVNLDVVSDGGAEFLVELLARQIDEIGSDRSVGGDNAERFEVKLPQKLLFELFADLVMVLKQQKSFAGECLYDGERTPKRARGNEKPVERILSKILNDSGCWSAVFCLLLKRHSAALTKEELASCAKRLLHALSEMFSQGSMSDMKALAHAIWLIRCLQEIAGTMHNETLPLWTDVTNCLVYWLPAHLSDVRLTNDVLLLFAAMISHRLVHPSLLRQKFWLLTIFDFAEIPSLATLELVGAVASIGLCDHVLAGRSYDSYFKWLIRGLSQKNDDRMSFYGRRANVTSSYDLALLRVQSAIQNSFIAGSHKPWVDDVTRRAWLEVPDEEHLEFLRGVEDLHLVAKPFATLKLEFRDAAERKEDDGAKRINTKELSMDPEVHRVGTDCLEYAMTNASTSEDAMRLCTIALGIIGAVASVGRSSRSVQSLDWGVSGSLIRTVKHTISTALEYDTMVMLNAKTSVLETIPILAGALEQIQQAAGLGASLEATSHKLVKVLTEMTKDVLKIIRDALQGNGSVPASARQSQEAVQFGDDLDFEMADATLSETQRSNTSQMATTSGSNERETTIVCGEQVIRKILRCFKSMSVVVPSTVTTSTSMLLRYAVPPEGAPPRGPCGIGVSQDIAELVVDFVGLADTEYLIDHLVPCLQAVARGQVNLDENTGLTSSARLWLLHQITVLCHGICRLKLNASNYPSTTQGTMPSNIHEVLADLVSRAAGILDGEAPAALRNCVARAKLADCIFSLFKLNIDYFQPRFGSSLAWLLGDESYLVRIHAGSAIASILDFYEEADHTSIFQNTVVPGLAIKCQFLPNGSLNIGDGEIAETEAEWSSLHFISAVGVVSRVLEPWCTYIIVHHRARHGERVQIPAINALKYLAEATGHTSLESFVAYHSRTIGKLWIDSGAPLSMLFQVPEFLGLSQSAERESVAIHLKRSLLPALIYEQDRDGLKTLTSTCGMAHKFKQMIQGDWDAIYARLYASAVKSNPDRKAIEALTYANSMVKNNGGWNSKHPSVQIQILFELLLLARDPVSPPYSRSSDIVEVVGKFMDEKDLNIRWDVNIIFQCMLRIHEAVDMATSSRHKLKTLNALKVLLLCIGDERVRSPSIFRYVYFMLIPNINDHTIGTQCIQVLVNLTLNAYDDLRQADDAESELALAMESFIMPLMFVLSSVVESKSSPNAQRNEALKLLTAIVTNPPMLIHHALCVLPPLPDVPMLSEVRSILSVAFEKPSFDIRLMSLVKKAPTLPKALSGVALRAGGLEALQHKTELAQMYGQNESSSIPENVWKFAELVSPLGDTELFAIAAELLSLLGPLRPNTLAFITPEMKLPIDSKHIKVGLTEAGTFVFDVLKYLSGLLCSPMSSTVRAAATTIQSLLMVKKVALVMDKMSKIDKAYLLPFEHPSLRLVPESVSATNNVTDAYALDDERLWTVNENGSETKYEEWICRLSHRLISECKPHTKSKNDPQFSLTVFELLGPLMISDAVLAELVFPPILYEITSARGNLSIPANREVRDRLSRGVSICLSRANLPEGKKAAKFMLRALDYLRGKRMRAFRMVDALPQDDSKVSAVQRKVPRGVEATQWEKVYWLNVDYLVVAQAAIRLQAPLTATLLVEHWLEDKTGTVSLNAMDSQGQTSDAVPPYLTLLLEAQSKLSEPDGLYGLLRSNSLELQLHLSEHEGHWDRALAGYDLLQSDVENNMNGGMASSRVPMLNALRQLGCLHLLRAYSKALSDDELAAPELKDVQYEAAWRAGQWTLPAAVTRTQNSGVVDFNQNLHSSLRALERGDVGCAIYETNRCRAQLLQNVISGAAESADAMNITIMRMRMLDDVTDAAKLWRHFMGNNIDAMQTATKSLSDSWQMRHVKDGPFKLIEPSLALQGVLLRLAGLSENFAQHTTRTSILARKAGHITEGVQAIRALRIMASRLSSISPGKPLPDLILSRTAPWRVEEAKLLWAEGKAESSIAIVNSIVQLMLPGQASYVTNSKTGTPTEEVGVTEPEANPDARFFELLCLLSKWQASARTESSKVILRRLLDGVNGLTMAYRKGLLDKTGKKITGGSRGQNVVVYTKDGINPVTQLRLLSRAHFRLAQFTDSQYRQLEERMNSPEWIRSEALRQRNENELTHLKSEREVNRNALRSKKKGSAAYNELAKAIHSMNARCGPLEMQVLNDQNETVSMYNEHTSSLISALQAYRRSLEAGGWNSQKSIFRMIALWFTHCGGGSNRSRSKMETLKVIKAVNAELEKLINRPTIPSYVFVELSHQIVSRLGSPCAPENDFIKVLEQLVLRIMRDHPYHVLYQIQALTRGDRVARAGVCATNEKIVAAKRLLETYSSESNDRKLMLSQMERLIEAYIHIAQLKLPQDESLVFHPLPNDVKKRALCNLKMIPVPTAPMAVDPACKYPDGSFPYFLHFADSTRLVGGINEPKLLGCHGSDGQLYRQLAKSGNDDLRQDAVIQQFFGLVNTLLKQNTSTNSRSMRIRTYKVIPFSPEAGLLEWVDETVLLSNYLIRDKKGAHERYRPHDMKSRDISQMMRDAVTAEAQHKMYEEVCENFKPVMHNFFLEHYPDPSNWFERRVAYSRSCAVNSIVGYVIGLGDRHSSNIMIDKWTAEFIHIDFGVTFEQGLTLKTPERVPFRLTRDIVDGMGACGVEGIMRRCCEETMKVLRSNRDALTTIIAVLVHDPILKWAVGGRRQNANIFRTTTMFGTKYPIAYALNPDREVVPSDEGNLDAERALMRVKQKLDGYEDGELRSIEGQVQQLLHDARDPHKLAVMYAGWAPWV</sequence>
<feature type="domain" description="FATC" evidence="16">
    <location>
        <begin position="2751"/>
        <end position="2783"/>
    </location>
</feature>
<accession>A0A7R9T0B3</accession>
<dbReference type="PROSITE" id="PS51190">
    <property type="entry name" value="FATC"/>
    <property type="match status" value="1"/>
</dbReference>
<keyword evidence="8" id="KW-0067">ATP-binding</keyword>
<dbReference type="InterPro" id="IPR000403">
    <property type="entry name" value="PI3/4_kinase_cat_dom"/>
</dbReference>
<dbReference type="GO" id="GO:0006281">
    <property type="term" value="P:DNA repair"/>
    <property type="evidence" value="ECO:0007669"/>
    <property type="project" value="InterPro"/>
</dbReference>
<gene>
    <name evidence="17" type="ORF">OLUC0939_LOCUS1421</name>
</gene>
<protein>
    <recommendedName>
        <fullName evidence="13">Serine/threonine-protein kinase ATM</fullName>
        <ecNumber evidence="2">2.7.11.1</ecNumber>
    </recommendedName>
</protein>
<keyword evidence="6" id="KW-0227">DNA damage</keyword>
<evidence type="ECO:0000256" key="10">
    <source>
        <dbReference type="ARBA" id="ARBA00023306"/>
    </source>
</evidence>